<feature type="transmembrane region" description="Helical" evidence="7">
    <location>
        <begin position="317"/>
        <end position="337"/>
    </location>
</feature>
<feature type="signal peptide" evidence="8">
    <location>
        <begin position="1"/>
        <end position="35"/>
    </location>
</feature>
<feature type="transmembrane region" description="Helical" evidence="7">
    <location>
        <begin position="290"/>
        <end position="311"/>
    </location>
</feature>
<dbReference type="Pfam" id="PF07696">
    <property type="entry name" value="7TMR-DISMED2"/>
    <property type="match status" value="1"/>
</dbReference>
<evidence type="ECO:0000256" key="8">
    <source>
        <dbReference type="SAM" id="SignalP"/>
    </source>
</evidence>
<dbReference type="SMART" id="SM00388">
    <property type="entry name" value="HisKA"/>
    <property type="match status" value="1"/>
</dbReference>
<dbReference type="SMART" id="SM00387">
    <property type="entry name" value="HATPase_c"/>
    <property type="match status" value="1"/>
</dbReference>
<keyword evidence="7" id="KW-1133">Transmembrane helix</keyword>
<dbReference type="InterPro" id="IPR005467">
    <property type="entry name" value="His_kinase_dom"/>
</dbReference>
<dbReference type="PROSITE" id="PS50109">
    <property type="entry name" value="HIS_KIN"/>
    <property type="match status" value="1"/>
</dbReference>
<keyword evidence="12" id="KW-1185">Reference proteome</keyword>
<evidence type="ECO:0000256" key="4">
    <source>
        <dbReference type="ARBA" id="ARBA00022679"/>
    </source>
</evidence>
<dbReference type="Gene3D" id="1.10.287.130">
    <property type="match status" value="1"/>
</dbReference>
<evidence type="ECO:0000256" key="7">
    <source>
        <dbReference type="SAM" id="Phobius"/>
    </source>
</evidence>
<dbReference type="GO" id="GO:0016301">
    <property type="term" value="F:kinase activity"/>
    <property type="evidence" value="ECO:0007669"/>
    <property type="project" value="UniProtKB-KW"/>
</dbReference>
<evidence type="ECO:0000256" key="6">
    <source>
        <dbReference type="PROSITE-ProRule" id="PRU00169"/>
    </source>
</evidence>
<dbReference type="Pfam" id="PF00072">
    <property type="entry name" value="Response_reg"/>
    <property type="match status" value="1"/>
</dbReference>
<evidence type="ECO:0000256" key="3">
    <source>
        <dbReference type="ARBA" id="ARBA00022553"/>
    </source>
</evidence>
<dbReference type="Pfam" id="PF07695">
    <property type="entry name" value="7TMR-DISM_7TM"/>
    <property type="match status" value="1"/>
</dbReference>
<dbReference type="PRINTS" id="PR00344">
    <property type="entry name" value="BCTRLSENSOR"/>
</dbReference>
<dbReference type="EMBL" id="CP121261">
    <property type="protein sequence ID" value="WFP05598.1"/>
    <property type="molecule type" value="Genomic_DNA"/>
</dbReference>
<keyword evidence="8" id="KW-0732">Signal</keyword>
<dbReference type="Pfam" id="PF02518">
    <property type="entry name" value="HATPase_c"/>
    <property type="match status" value="1"/>
</dbReference>
<protein>
    <recommendedName>
        <fullName evidence="2">histidine kinase</fullName>
        <ecNumber evidence="2">2.7.13.3</ecNumber>
    </recommendedName>
</protein>
<keyword evidence="7" id="KW-0812">Transmembrane</keyword>
<evidence type="ECO:0000259" key="10">
    <source>
        <dbReference type="PROSITE" id="PS50110"/>
    </source>
</evidence>
<feature type="transmembrane region" description="Helical" evidence="7">
    <location>
        <begin position="261"/>
        <end position="283"/>
    </location>
</feature>
<dbReference type="Gene3D" id="3.30.565.10">
    <property type="entry name" value="Histidine kinase-like ATPase, C-terminal domain"/>
    <property type="match status" value="1"/>
</dbReference>
<reference evidence="11 12" key="1">
    <citation type="submission" date="2023-03" db="EMBL/GenBank/DDBJ databases">
        <title>Achromobacter spanius LIG8.</title>
        <authorList>
            <person name="Shrestha S."/>
        </authorList>
    </citation>
    <scope>NUCLEOTIDE SEQUENCE [LARGE SCALE GENOMIC DNA]</scope>
    <source>
        <strain evidence="11 12">LIG8</strain>
    </source>
</reference>
<keyword evidence="4" id="KW-0808">Transferase</keyword>
<feature type="domain" description="Histidine kinase" evidence="9">
    <location>
        <begin position="457"/>
        <end position="678"/>
    </location>
</feature>
<comment type="catalytic activity">
    <reaction evidence="1">
        <text>ATP + protein L-histidine = ADP + protein N-phospho-L-histidine.</text>
        <dbReference type="EC" id="2.7.13.3"/>
    </reaction>
</comment>
<dbReference type="PANTHER" id="PTHR43047">
    <property type="entry name" value="TWO-COMPONENT HISTIDINE PROTEIN KINASE"/>
    <property type="match status" value="1"/>
</dbReference>
<evidence type="ECO:0000256" key="1">
    <source>
        <dbReference type="ARBA" id="ARBA00000085"/>
    </source>
</evidence>
<dbReference type="Gene3D" id="3.40.50.2300">
    <property type="match status" value="1"/>
</dbReference>
<evidence type="ECO:0000313" key="12">
    <source>
        <dbReference type="Proteomes" id="UP001214170"/>
    </source>
</evidence>
<feature type="chain" id="PRO_5045544347" description="histidine kinase" evidence="8">
    <location>
        <begin position="36"/>
        <end position="905"/>
    </location>
</feature>
<dbReference type="SUPFAM" id="SSF55874">
    <property type="entry name" value="ATPase domain of HSP90 chaperone/DNA topoisomerase II/histidine kinase"/>
    <property type="match status" value="1"/>
</dbReference>
<evidence type="ECO:0000259" key="9">
    <source>
        <dbReference type="PROSITE" id="PS50109"/>
    </source>
</evidence>
<evidence type="ECO:0000256" key="5">
    <source>
        <dbReference type="ARBA" id="ARBA00022777"/>
    </source>
</evidence>
<dbReference type="EC" id="2.7.13.3" evidence="2"/>
<dbReference type="InterPro" id="IPR011623">
    <property type="entry name" value="7TMR_DISM_rcpt_extracell_dom1"/>
</dbReference>
<sequence>MLEHRLGLPGWLPLLSLLSMLLALTCLLLPAQAQAAPPPVDLSAVTGKLPLNHELLGVEDTAGTLDASQILGGSWQPVTPAWLNRGFSPSVYWLKLDVHNPTHRFLERWLSFGVPRLEDVRFYLYHDGQREPFKVVLAGNREPLAAREVPSSVSVASLLLMPGERVTVLVRVQSRSAISMEPTLWTPAAFVDAAQRGTVVLALLIGALLMVAIYTGVLGVAQRDRVFLFLAAAIIIEILYSLSFQGLLYRYVLTGGGETVLRAPSVLGTLAATVFAFTVMLFADLHRVRLWRWVYGVLIALGLAGSVWAALGDYRASAQAVVGLVFLWGLVWPVSMADGWRRGHANARIFLLSFAVYCALLFLRLAFINGLLPGRWEGGPEVAWDLLSVSLMLAVLVHGRTRQHRQEKLAVEQQLTQAREREHQRLDLAVRQRTQALQEALIHADEAGRVRQDFLARISHDLRTPLTSIIGFADLIQAGGRDDAPRGAIIRRSADHMLGMVNDLIDYAAGAGGQALRVSPEYVHALLDAVAKESAPIAARQNNQFVLRVSESVPAVLEMDGKRVRQVLSNLIDNAAKFTRGGVLTLTADYIVPDSGDANEGAGRLVLSVRDTGCGIAPEDRQRIFEPFQRLAAAENQPGVGLGLPIVQQWVQRMKGAISIDSELGQGTRVGVTLPVRKMDESRISHHYIAAASHVLPTLDGSGKHLWLAEDTPEIREFLVEELASMGFQVDSEAGGQGMVARIQADEARRPDLILTDHRMDGVDGSAVLAASRARWPDLPVIAVSATPHDTHALGGAGYDASLLKPINLVELRHVLGRLLQLPIKHASDDVESASPKTPHLSSAESAQVQLLLESGAISDLIDWAQALQTRDAAFKDFSEQLRRMARQGDIAAIRKLCETMRERT</sequence>
<evidence type="ECO:0000313" key="11">
    <source>
        <dbReference type="EMBL" id="WFP05598.1"/>
    </source>
</evidence>
<dbReference type="SUPFAM" id="SSF52172">
    <property type="entry name" value="CheY-like"/>
    <property type="match status" value="1"/>
</dbReference>
<dbReference type="InterPro" id="IPR003594">
    <property type="entry name" value="HATPase_dom"/>
</dbReference>
<dbReference type="CDD" id="cd00082">
    <property type="entry name" value="HisKA"/>
    <property type="match status" value="1"/>
</dbReference>
<gene>
    <name evidence="11" type="ORF">P8T11_14725</name>
</gene>
<evidence type="ECO:0000256" key="2">
    <source>
        <dbReference type="ARBA" id="ARBA00012438"/>
    </source>
</evidence>
<dbReference type="Gene3D" id="2.60.40.2380">
    <property type="match status" value="1"/>
</dbReference>
<dbReference type="RefSeq" id="WP_268081250.1">
    <property type="nucleotide sequence ID" value="NZ_CP106885.1"/>
</dbReference>
<dbReference type="Pfam" id="PF00512">
    <property type="entry name" value="HisKA"/>
    <property type="match status" value="1"/>
</dbReference>
<name>A0ABY8GLV0_9BURK</name>
<feature type="modified residue" description="4-aspartylphosphate" evidence="6">
    <location>
        <position position="757"/>
    </location>
</feature>
<dbReference type="Proteomes" id="UP001214170">
    <property type="component" value="Chromosome"/>
</dbReference>
<accession>A0ABY8GLV0</accession>
<organism evidence="11 12">
    <name type="scientific">Achromobacter spanius</name>
    <dbReference type="NCBI Taxonomy" id="217203"/>
    <lineage>
        <taxon>Bacteria</taxon>
        <taxon>Pseudomonadati</taxon>
        <taxon>Pseudomonadota</taxon>
        <taxon>Betaproteobacteria</taxon>
        <taxon>Burkholderiales</taxon>
        <taxon>Alcaligenaceae</taxon>
        <taxon>Achromobacter</taxon>
    </lineage>
</organism>
<dbReference type="InterPro" id="IPR004358">
    <property type="entry name" value="Sig_transdc_His_kin-like_C"/>
</dbReference>
<keyword evidence="5 11" id="KW-0418">Kinase</keyword>
<dbReference type="InterPro" id="IPR011006">
    <property type="entry name" value="CheY-like_superfamily"/>
</dbReference>
<feature type="transmembrane region" description="Helical" evidence="7">
    <location>
        <begin position="227"/>
        <end position="249"/>
    </location>
</feature>
<keyword evidence="3 6" id="KW-0597">Phosphoprotein</keyword>
<dbReference type="InterPro" id="IPR036890">
    <property type="entry name" value="HATPase_C_sf"/>
</dbReference>
<dbReference type="PROSITE" id="PS50110">
    <property type="entry name" value="RESPONSE_REGULATORY"/>
    <property type="match status" value="1"/>
</dbReference>
<dbReference type="SMART" id="SM00448">
    <property type="entry name" value="REC"/>
    <property type="match status" value="1"/>
</dbReference>
<feature type="transmembrane region" description="Helical" evidence="7">
    <location>
        <begin position="349"/>
        <end position="370"/>
    </location>
</feature>
<dbReference type="InterPro" id="IPR036097">
    <property type="entry name" value="HisK_dim/P_sf"/>
</dbReference>
<dbReference type="PANTHER" id="PTHR43047:SF72">
    <property type="entry name" value="OSMOSENSING HISTIDINE PROTEIN KINASE SLN1"/>
    <property type="match status" value="1"/>
</dbReference>
<dbReference type="SUPFAM" id="SSF47384">
    <property type="entry name" value="Homodimeric domain of signal transducing histidine kinase"/>
    <property type="match status" value="1"/>
</dbReference>
<keyword evidence="7" id="KW-0472">Membrane</keyword>
<dbReference type="InterPro" id="IPR011622">
    <property type="entry name" value="7TMR_DISM_rcpt_extracell_dom2"/>
</dbReference>
<feature type="domain" description="Response regulatory" evidence="10">
    <location>
        <begin position="705"/>
        <end position="820"/>
    </location>
</feature>
<feature type="transmembrane region" description="Helical" evidence="7">
    <location>
        <begin position="199"/>
        <end position="220"/>
    </location>
</feature>
<dbReference type="InterPro" id="IPR001789">
    <property type="entry name" value="Sig_transdc_resp-reg_receiver"/>
</dbReference>
<dbReference type="InterPro" id="IPR003661">
    <property type="entry name" value="HisK_dim/P_dom"/>
</dbReference>
<proteinExistence type="predicted"/>